<dbReference type="CDD" id="cd07560">
    <property type="entry name" value="Peptidase_S41_CPP"/>
    <property type="match status" value="1"/>
</dbReference>
<dbReference type="InterPro" id="IPR004447">
    <property type="entry name" value="Peptidase_S41A"/>
</dbReference>
<dbReference type="Gene3D" id="3.90.226.10">
    <property type="entry name" value="2-enoyl-CoA Hydratase, Chain A, domain 1"/>
    <property type="match status" value="1"/>
</dbReference>
<evidence type="ECO:0000259" key="4">
    <source>
        <dbReference type="SMART" id="SM00245"/>
    </source>
</evidence>
<dbReference type="GO" id="GO:0004175">
    <property type="term" value="F:endopeptidase activity"/>
    <property type="evidence" value="ECO:0007669"/>
    <property type="project" value="TreeGrafter"/>
</dbReference>
<protein>
    <submittedName>
        <fullName evidence="5">Peptidase, S41 family</fullName>
    </submittedName>
</protein>
<dbReference type="NCBIfam" id="TIGR00225">
    <property type="entry name" value="prc"/>
    <property type="match status" value="1"/>
</dbReference>
<dbReference type="InterPro" id="IPR036034">
    <property type="entry name" value="PDZ_sf"/>
</dbReference>
<accession>J9GVX5</accession>
<dbReference type="Pfam" id="PF17820">
    <property type="entry name" value="PDZ_6"/>
    <property type="match status" value="1"/>
</dbReference>
<dbReference type="PANTHER" id="PTHR32060">
    <property type="entry name" value="TAIL-SPECIFIC PROTEASE"/>
    <property type="match status" value="1"/>
</dbReference>
<gene>
    <name evidence="5" type="ORF">EVA_07155</name>
</gene>
<keyword evidence="2" id="KW-0378">Hydrolase</keyword>
<dbReference type="SUPFAM" id="SSF52096">
    <property type="entry name" value="ClpP/crotonase"/>
    <property type="match status" value="1"/>
</dbReference>
<proteinExistence type="predicted"/>
<keyword evidence="1" id="KW-0645">Protease</keyword>
<sequence>MTSQLEIFNDLYRQLDQYYVDTLNPKKQIENAILYMLAQLDPYTVYYAQDQKEDLKQMTTGKYAGIGSVISYDKRLDRNIIREPYEGMPAAEAGLRPGDIILRIGDKEIGVCGKQDVAEYSSSISNALRGEPATSFQLVVKRPWVADSMTFKLTRRVVELPSVTYYGILADSVGYLSLNGYTEHTSRDVRLAFEDLKRKGAKRLMLDLRGNGGGLMMEAVNLVNLFLPRGYTVVSTKGKVKEEESSFKTRKEPWDTEIPLVVLTDFGTASAAEITSGALQDYDRAVIVGERTYGKGLVQQPRLLENGAMFKLTTSKYYIPSGRCIQAYEFENGMPKHLPDSLTKEFQTAAGRLVRDGGGINPDVNVKADSLPNFIDMLTISDALFDYVVKYRNTHDQIAPADEFHLTAAEYADFQAFVKEKKFTYDRGSSRMLDMLRKMAKLEGYAEVAKDEFKALEAKLSPDINYDFKRWEKEVRKLVETAIVASFYYEKGAILATLQEDKFIQEGLKVLCDDARYRSILAAPKKK</sequence>
<dbReference type="GO" id="GO:0008236">
    <property type="term" value="F:serine-type peptidase activity"/>
    <property type="evidence" value="ECO:0007669"/>
    <property type="project" value="UniProtKB-KW"/>
</dbReference>
<dbReference type="GO" id="GO:0007165">
    <property type="term" value="P:signal transduction"/>
    <property type="evidence" value="ECO:0007669"/>
    <property type="project" value="TreeGrafter"/>
</dbReference>
<evidence type="ECO:0000256" key="3">
    <source>
        <dbReference type="ARBA" id="ARBA00022825"/>
    </source>
</evidence>
<dbReference type="Gene3D" id="3.30.750.44">
    <property type="match status" value="1"/>
</dbReference>
<dbReference type="GO" id="GO:0030288">
    <property type="term" value="C:outer membrane-bounded periplasmic space"/>
    <property type="evidence" value="ECO:0007669"/>
    <property type="project" value="TreeGrafter"/>
</dbReference>
<dbReference type="InterPro" id="IPR029045">
    <property type="entry name" value="ClpP/crotonase-like_dom_sf"/>
</dbReference>
<dbReference type="GO" id="GO:0006508">
    <property type="term" value="P:proteolysis"/>
    <property type="evidence" value="ECO:0007669"/>
    <property type="project" value="UniProtKB-KW"/>
</dbReference>
<organism evidence="5">
    <name type="scientific">gut metagenome</name>
    <dbReference type="NCBI Taxonomy" id="749906"/>
    <lineage>
        <taxon>unclassified sequences</taxon>
        <taxon>metagenomes</taxon>
        <taxon>organismal metagenomes</taxon>
    </lineage>
</organism>
<dbReference type="SUPFAM" id="SSF50156">
    <property type="entry name" value="PDZ domain-like"/>
    <property type="match status" value="1"/>
</dbReference>
<evidence type="ECO:0000256" key="2">
    <source>
        <dbReference type="ARBA" id="ARBA00022801"/>
    </source>
</evidence>
<dbReference type="InterPro" id="IPR005151">
    <property type="entry name" value="Tail-specific_protease"/>
</dbReference>
<keyword evidence="3" id="KW-0720">Serine protease</keyword>
<evidence type="ECO:0000313" key="5">
    <source>
        <dbReference type="EMBL" id="EJX04740.1"/>
    </source>
</evidence>
<dbReference type="EMBL" id="AMCI01001703">
    <property type="protein sequence ID" value="EJX04740.1"/>
    <property type="molecule type" value="Genomic_DNA"/>
</dbReference>
<name>J9GVX5_9ZZZZ</name>
<dbReference type="Gene3D" id="2.30.42.10">
    <property type="match status" value="1"/>
</dbReference>
<evidence type="ECO:0000256" key="1">
    <source>
        <dbReference type="ARBA" id="ARBA00022670"/>
    </source>
</evidence>
<dbReference type="SMART" id="SM00245">
    <property type="entry name" value="TSPc"/>
    <property type="match status" value="1"/>
</dbReference>
<dbReference type="PANTHER" id="PTHR32060:SF30">
    <property type="entry name" value="CARBOXY-TERMINAL PROCESSING PROTEASE CTPA"/>
    <property type="match status" value="1"/>
</dbReference>
<dbReference type="AlphaFoldDB" id="J9GVX5"/>
<feature type="domain" description="Tail specific protease" evidence="4">
    <location>
        <begin position="146"/>
        <end position="331"/>
    </location>
</feature>
<dbReference type="InterPro" id="IPR041489">
    <property type="entry name" value="PDZ_6"/>
</dbReference>
<reference evidence="5" key="1">
    <citation type="journal article" date="2012" name="PLoS ONE">
        <title>Gene sets for utilization of primary and secondary nutrition supplies in the distal gut of endangered iberian lynx.</title>
        <authorList>
            <person name="Alcaide M."/>
            <person name="Messina E."/>
            <person name="Richter M."/>
            <person name="Bargiela R."/>
            <person name="Peplies J."/>
            <person name="Huws S.A."/>
            <person name="Newbold C.J."/>
            <person name="Golyshin P.N."/>
            <person name="Simon M.A."/>
            <person name="Lopez G."/>
            <person name="Yakimov M.M."/>
            <person name="Ferrer M."/>
        </authorList>
    </citation>
    <scope>NUCLEOTIDE SEQUENCE</scope>
</reference>
<comment type="caution">
    <text evidence="5">The sequence shown here is derived from an EMBL/GenBank/DDBJ whole genome shotgun (WGS) entry which is preliminary data.</text>
</comment>
<dbReference type="Pfam" id="PF03572">
    <property type="entry name" value="Peptidase_S41"/>
    <property type="match status" value="1"/>
</dbReference>